<evidence type="ECO:0000313" key="2">
    <source>
        <dbReference type="EMBL" id="CAB5022279.1"/>
    </source>
</evidence>
<feature type="compositionally biased region" description="Low complexity" evidence="1">
    <location>
        <begin position="1"/>
        <end position="28"/>
    </location>
</feature>
<gene>
    <name evidence="2" type="ORF">UFOPK4071_01299</name>
</gene>
<proteinExistence type="predicted"/>
<feature type="region of interest" description="Disordered" evidence="1">
    <location>
        <begin position="172"/>
        <end position="206"/>
    </location>
</feature>
<dbReference type="EMBL" id="CAFBPF010000196">
    <property type="protein sequence ID" value="CAB5022279.1"/>
    <property type="molecule type" value="Genomic_DNA"/>
</dbReference>
<dbReference type="AlphaFoldDB" id="A0A6J7R0D3"/>
<reference evidence="2" key="1">
    <citation type="submission" date="2020-05" db="EMBL/GenBank/DDBJ databases">
        <authorList>
            <person name="Chiriac C."/>
            <person name="Salcher M."/>
            <person name="Ghai R."/>
            <person name="Kavagutti S V."/>
        </authorList>
    </citation>
    <scope>NUCLEOTIDE SEQUENCE</scope>
</reference>
<feature type="compositionally biased region" description="Polar residues" evidence="1">
    <location>
        <begin position="41"/>
        <end position="53"/>
    </location>
</feature>
<sequence>MAVSSRRATVSSRASANATAAATSGVPARRPRSCPPPSISATIFTPSRTTNTPMPRGPPTLCPVTVTRSQSMNSLGSIHIGACTASVCRTALGERSRTRLKTSLKGWRVPISLLTAITETNAVCSSRSALRRSMSMMPSDVTGANATRAPSAARRAAGAIIALCSISETTTPDKSLGASASPRTPRITPLTARLSDSVPPPVNTTSWGRHPSRVAIRSRASSRAVFAARAEECIPVGLAWSSSKVSCITETTSG</sequence>
<name>A0A6J7R0D3_9ZZZZ</name>
<feature type="region of interest" description="Disordered" evidence="1">
    <location>
        <begin position="1"/>
        <end position="59"/>
    </location>
</feature>
<organism evidence="2">
    <name type="scientific">freshwater metagenome</name>
    <dbReference type="NCBI Taxonomy" id="449393"/>
    <lineage>
        <taxon>unclassified sequences</taxon>
        <taxon>metagenomes</taxon>
        <taxon>ecological metagenomes</taxon>
    </lineage>
</organism>
<protein>
    <submittedName>
        <fullName evidence="2">Unannotated protein</fullName>
    </submittedName>
</protein>
<evidence type="ECO:0000256" key="1">
    <source>
        <dbReference type="SAM" id="MobiDB-lite"/>
    </source>
</evidence>
<accession>A0A6J7R0D3</accession>